<reference evidence="1 4" key="1">
    <citation type="submission" date="2016-10" db="EMBL/GenBank/DDBJ databases">
        <authorList>
            <person name="de Groot N.N."/>
        </authorList>
    </citation>
    <scope>NUCLEOTIDE SEQUENCE [LARGE SCALE GENOMIC DNA]</scope>
    <source>
        <strain evidence="1 4">CCM 7361</strain>
    </source>
</reference>
<evidence type="ECO:0000313" key="2">
    <source>
        <dbReference type="EMBL" id="SNT21820.1"/>
    </source>
</evidence>
<sequence>MNADGAKGDSLGRLLLLAVAVVVLLDRWYPVAPQPSAVPVQEPVSSAFLRQPSRLQDERMAITEEAASATLVRQTSRASWVF</sequence>
<organism evidence="1 4">
    <name type="scientific">Pseudomonas delhiensis</name>
    <dbReference type="NCBI Taxonomy" id="366289"/>
    <lineage>
        <taxon>Bacteria</taxon>
        <taxon>Pseudomonadati</taxon>
        <taxon>Pseudomonadota</taxon>
        <taxon>Gammaproteobacteria</taxon>
        <taxon>Pseudomonadales</taxon>
        <taxon>Pseudomonadaceae</taxon>
        <taxon>Pseudomonas</taxon>
    </lineage>
</organism>
<dbReference type="Proteomes" id="UP000199693">
    <property type="component" value="Unassembled WGS sequence"/>
</dbReference>
<dbReference type="AlphaFoldDB" id="A0A239KUX4"/>
<gene>
    <name evidence="1" type="ORF">SAMN05216189_102145</name>
    <name evidence="2" type="ORF">SAMN06295949_11791</name>
</gene>
<evidence type="ECO:0000313" key="3">
    <source>
        <dbReference type="Proteomes" id="UP000198309"/>
    </source>
</evidence>
<keyword evidence="3" id="KW-1185">Reference proteome</keyword>
<protein>
    <submittedName>
        <fullName evidence="1">Uncharacterized protein</fullName>
    </submittedName>
</protein>
<dbReference type="RefSeq" id="WP_089392548.1">
    <property type="nucleotide sequence ID" value="NZ_FNEC01000021.1"/>
</dbReference>
<proteinExistence type="predicted"/>
<reference evidence="2 3" key="2">
    <citation type="submission" date="2017-06" db="EMBL/GenBank/DDBJ databases">
        <authorList>
            <person name="Varghese N."/>
            <person name="Submissions S."/>
        </authorList>
    </citation>
    <scope>NUCLEOTIDE SEQUENCE [LARGE SCALE GENOMIC DNA]</scope>
    <source>
        <strain evidence="2 3">RLD-1</strain>
    </source>
</reference>
<dbReference type="EMBL" id="FZPC01000017">
    <property type="protein sequence ID" value="SNT21820.1"/>
    <property type="molecule type" value="Genomic_DNA"/>
</dbReference>
<accession>A0A239KUX4</accession>
<dbReference type="EMBL" id="FNEC01000021">
    <property type="protein sequence ID" value="SDJ69059.1"/>
    <property type="molecule type" value="Genomic_DNA"/>
</dbReference>
<dbReference type="Proteomes" id="UP000198309">
    <property type="component" value="Unassembled WGS sequence"/>
</dbReference>
<name>A0A239KUX4_9PSED</name>
<evidence type="ECO:0000313" key="4">
    <source>
        <dbReference type="Proteomes" id="UP000199693"/>
    </source>
</evidence>
<evidence type="ECO:0000313" key="1">
    <source>
        <dbReference type="EMBL" id="SDJ69059.1"/>
    </source>
</evidence>